<dbReference type="Gene3D" id="3.40.50.1580">
    <property type="entry name" value="Nucleoside phosphorylase domain"/>
    <property type="match status" value="1"/>
</dbReference>
<name>A0A4Y3TTK5_9PROT</name>
<organism evidence="2 3">
    <name type="scientific">Acetobacter orleanensis</name>
    <dbReference type="NCBI Taxonomy" id="104099"/>
    <lineage>
        <taxon>Bacteria</taxon>
        <taxon>Pseudomonadati</taxon>
        <taxon>Pseudomonadota</taxon>
        <taxon>Alphaproteobacteria</taxon>
        <taxon>Acetobacterales</taxon>
        <taxon>Acetobacteraceae</taxon>
        <taxon>Acetobacter</taxon>
    </lineage>
</organism>
<dbReference type="SUPFAM" id="SSF53167">
    <property type="entry name" value="Purine and uridine phosphorylases"/>
    <property type="match status" value="1"/>
</dbReference>
<dbReference type="PANTHER" id="PTHR46832:SF1">
    <property type="entry name" value="5'-METHYLTHIOADENOSINE_S-ADENOSYLHOMOCYSTEINE NUCLEOSIDASE"/>
    <property type="match status" value="1"/>
</dbReference>
<keyword evidence="2" id="KW-0808">Transferase</keyword>
<dbReference type="InterPro" id="IPR035994">
    <property type="entry name" value="Nucleoside_phosphorylase_sf"/>
</dbReference>
<dbReference type="PANTHER" id="PTHR46832">
    <property type="entry name" value="5'-METHYLTHIOADENOSINE/S-ADENOSYLHOMOCYSTEINE NUCLEOSIDASE"/>
    <property type="match status" value="1"/>
</dbReference>
<dbReference type="OrthoDB" id="2988699at2"/>
<dbReference type="Pfam" id="PF01048">
    <property type="entry name" value="PNP_UDP_1"/>
    <property type="match status" value="1"/>
</dbReference>
<proteinExistence type="predicted"/>
<dbReference type="SUPFAM" id="SSF52172">
    <property type="entry name" value="CheY-like"/>
    <property type="match status" value="1"/>
</dbReference>
<reference evidence="2 3" key="1">
    <citation type="submission" date="2019-06" db="EMBL/GenBank/DDBJ databases">
        <title>Whole genome shotgun sequence of Acetobacter orleanensis NBRC 13752.</title>
        <authorList>
            <person name="Hosoyama A."/>
            <person name="Uohara A."/>
            <person name="Ohji S."/>
            <person name="Ichikawa N."/>
        </authorList>
    </citation>
    <scope>NUCLEOTIDE SEQUENCE [LARGE SCALE GENOMIC DNA]</scope>
    <source>
        <strain evidence="2 3">NBRC 13752</strain>
    </source>
</reference>
<evidence type="ECO:0000313" key="2">
    <source>
        <dbReference type="EMBL" id="GEB84105.1"/>
    </source>
</evidence>
<dbReference type="GO" id="GO:0005829">
    <property type="term" value="C:cytosol"/>
    <property type="evidence" value="ECO:0007669"/>
    <property type="project" value="TreeGrafter"/>
</dbReference>
<dbReference type="Proteomes" id="UP000317617">
    <property type="component" value="Unassembled WGS sequence"/>
</dbReference>
<gene>
    <name evidence="2" type="ORF">AOR01nite_25820</name>
</gene>
<dbReference type="AlphaFoldDB" id="A0A4Y3TTK5"/>
<dbReference type="InterPro" id="IPR000845">
    <property type="entry name" value="Nucleoside_phosphorylase_d"/>
</dbReference>
<dbReference type="GO" id="GO:0008930">
    <property type="term" value="F:methylthioadenosine nucleosidase activity"/>
    <property type="evidence" value="ECO:0007669"/>
    <property type="project" value="TreeGrafter"/>
</dbReference>
<sequence length="407" mass="45271">MKVLVIHDREKVSEEISDVIKSVCENPSIIFANDGVTARNCLEGDHYDLCILDLTLPHVKGRSANSDFHVAESLLEEMLLSTKILVPNSIVGITADLDALRAVQNNIGPHLMAIIEERDGTDWKKQLSDRIEYVKNCTSSRANALLTKYDFDVLIFTALDKELSPYKNLFEITDHPHFDGVKQFVFYDKKNELRKGACFSIGRAGQASAASEAQGFLAQLRPRLAIMTGFCGGIPNKTDLGSILFAEMSIDWDFGKWKPNDEMAKLYSRPEPISIRNTKIHRIARDFEENGVRDKVFLAGNLVSLSNKEISSPSIQLVPFASGSAVIGDLHVVDSIKSINDNIVGVDMESYGFYYACNYPHAAKPEFVCIKSVADACGPEKDDRLHAACCYSSAYVAKEIITEKWDF</sequence>
<dbReference type="EMBL" id="BJMU01000033">
    <property type="protein sequence ID" value="GEB84105.1"/>
    <property type="molecule type" value="Genomic_DNA"/>
</dbReference>
<keyword evidence="2" id="KW-0418">Kinase</keyword>
<evidence type="ECO:0000313" key="3">
    <source>
        <dbReference type="Proteomes" id="UP000317617"/>
    </source>
</evidence>
<dbReference type="InterPro" id="IPR011006">
    <property type="entry name" value="CheY-like_superfamily"/>
</dbReference>
<evidence type="ECO:0000259" key="1">
    <source>
        <dbReference type="Pfam" id="PF01048"/>
    </source>
</evidence>
<comment type="caution">
    <text evidence="2">The sequence shown here is derived from an EMBL/GenBank/DDBJ whole genome shotgun (WGS) entry which is preliminary data.</text>
</comment>
<feature type="domain" description="Nucleoside phosphorylase" evidence="1">
    <location>
        <begin position="153"/>
        <end position="383"/>
    </location>
</feature>
<dbReference type="GO" id="GO:0019284">
    <property type="term" value="P:L-methionine salvage from S-adenosylmethionine"/>
    <property type="evidence" value="ECO:0007669"/>
    <property type="project" value="TreeGrafter"/>
</dbReference>
<dbReference type="Gene3D" id="3.40.50.2300">
    <property type="match status" value="1"/>
</dbReference>
<dbReference type="GO" id="GO:0016301">
    <property type="term" value="F:kinase activity"/>
    <property type="evidence" value="ECO:0007669"/>
    <property type="project" value="UniProtKB-KW"/>
</dbReference>
<accession>A0A4Y3TTK5</accession>
<dbReference type="RefSeq" id="WP_141325504.1">
    <property type="nucleotide sequence ID" value="NZ_BJMU01000033.1"/>
</dbReference>
<dbReference type="GO" id="GO:0008782">
    <property type="term" value="F:adenosylhomocysteine nucleosidase activity"/>
    <property type="evidence" value="ECO:0007669"/>
    <property type="project" value="TreeGrafter"/>
</dbReference>
<dbReference type="GO" id="GO:0009116">
    <property type="term" value="P:nucleoside metabolic process"/>
    <property type="evidence" value="ECO:0007669"/>
    <property type="project" value="InterPro"/>
</dbReference>
<keyword evidence="3" id="KW-1185">Reference proteome</keyword>
<protein>
    <submittedName>
        <fullName evidence="2">Histidine kinase</fullName>
    </submittedName>
</protein>